<name>Q9L6Y8_EHRCH</name>
<evidence type="ECO:0000313" key="1">
    <source>
        <dbReference type="EMBL" id="AAF73415.1"/>
    </source>
</evidence>
<protein>
    <submittedName>
        <fullName evidence="1">Uncharacterized protein</fullName>
    </submittedName>
</protein>
<proteinExistence type="predicted"/>
<reference evidence="1" key="1">
    <citation type="journal article" date="2000" name="Gene">
        <title>Characterization of the complete transcriptionally active Ehrlichia chaffeensis 28 kDa outer membrane protein multigene family.</title>
        <authorList>
            <person name="Yu X.J."/>
            <person name="McBride J.W."/>
            <person name="Zhang X."/>
            <person name="Walker D.H."/>
        </authorList>
    </citation>
    <scope>NUCLEOTIDE SEQUENCE</scope>
    <source>
        <strain evidence="1">Arkansas</strain>
    </source>
</reference>
<sequence>MNCYLYGKPLNLQIFYGIFSFIRNFQNNTLIIPNDSKCGFYTTLWDNPALHYTYTLTGSEYRNFFDILYENIICQCKLLINYNRSVLNQHNKNTLVIIPIPNAREFSNEIRVRNISINKESSYEC</sequence>
<organism evidence="1">
    <name type="scientific">Ehrlichia chaffeensis</name>
    <dbReference type="NCBI Taxonomy" id="945"/>
    <lineage>
        <taxon>Bacteria</taxon>
        <taxon>Pseudomonadati</taxon>
        <taxon>Pseudomonadota</taxon>
        <taxon>Alphaproteobacteria</taxon>
        <taxon>Rickettsiales</taxon>
        <taxon>Anaplasmataceae</taxon>
        <taxon>Ehrlichia</taxon>
    </lineage>
</organism>
<accession>Q9L6Y8</accession>
<dbReference type="EMBL" id="AF230642">
    <property type="protein sequence ID" value="AAF73415.1"/>
    <property type="molecule type" value="Genomic_DNA"/>
</dbReference>
<dbReference type="AlphaFoldDB" id="Q9L6Y8"/>